<dbReference type="AlphaFoldDB" id="A0A976NZJ5"/>
<evidence type="ECO:0000313" key="1">
    <source>
        <dbReference type="EMBL" id="TDH73868.1"/>
    </source>
</evidence>
<reference evidence="1 2" key="1">
    <citation type="journal article" date="2021" name="Genome Biol.">
        <title>AFLAP: assembly-free linkage analysis pipeline using k-mers from genome sequencing data.</title>
        <authorList>
            <person name="Fletcher K."/>
            <person name="Zhang L."/>
            <person name="Gil J."/>
            <person name="Han R."/>
            <person name="Cavanaugh K."/>
            <person name="Michelmore R."/>
        </authorList>
    </citation>
    <scope>NUCLEOTIDE SEQUENCE [LARGE SCALE GENOMIC DNA]</scope>
    <source>
        <strain evidence="1 2">SF5</strain>
    </source>
</reference>
<proteinExistence type="predicted"/>
<protein>
    <submittedName>
        <fullName evidence="1">Uncharacterized protein</fullName>
    </submittedName>
</protein>
<comment type="caution">
    <text evidence="1">The sequence shown here is derived from an EMBL/GenBank/DDBJ whole genome shotgun (WGS) entry which is preliminary data.</text>
</comment>
<dbReference type="GeneID" id="94351144"/>
<organism evidence="1 2">
    <name type="scientific">Bremia lactucae</name>
    <name type="common">Lettuce downy mildew</name>
    <dbReference type="NCBI Taxonomy" id="4779"/>
    <lineage>
        <taxon>Eukaryota</taxon>
        <taxon>Sar</taxon>
        <taxon>Stramenopiles</taxon>
        <taxon>Oomycota</taxon>
        <taxon>Peronosporomycetes</taxon>
        <taxon>Peronosporales</taxon>
        <taxon>Peronosporaceae</taxon>
        <taxon>Bremia</taxon>
    </lineage>
</organism>
<keyword evidence="2" id="KW-1185">Reference proteome</keyword>
<dbReference type="Proteomes" id="UP000294530">
    <property type="component" value="Unassembled WGS sequence"/>
</dbReference>
<sequence>MSNHVISSTKIDRLFKFALQMFICLPARPALKRPCYSGGTFRDTQAFSTRCHTLRVTGALHDCGPGYDRHDPLVVECLLHVVGSTNVTNLREMLNLEPFLIDGGRLQVYDLPILRYFRH</sequence>
<gene>
    <name evidence="1" type="ORF">CCR75_007412</name>
</gene>
<dbReference type="EMBL" id="SHOA02000005">
    <property type="protein sequence ID" value="TDH73868.1"/>
    <property type="molecule type" value="Genomic_DNA"/>
</dbReference>
<name>A0A976NZJ5_BRELC</name>
<dbReference type="KEGG" id="blac:94351144"/>
<dbReference type="RefSeq" id="XP_067823366.1">
    <property type="nucleotide sequence ID" value="XM_067965473.1"/>
</dbReference>
<evidence type="ECO:0000313" key="2">
    <source>
        <dbReference type="Proteomes" id="UP000294530"/>
    </source>
</evidence>
<accession>A0A976NZJ5</accession>